<name>A0A1H6AXT5_9SPHI</name>
<sequence>MFRSSSCTFLFWIFLLFSQLVYSQTSYILFDKSKLSGSTVKGIPFNNAYIDIKPKKKGEFVDLTIYNFKFSHGYQTRYLDNKQVFQHWQKSLKDLQKKNNRHNKGGTIWNSKCCNKREKTWMLII</sequence>
<evidence type="ECO:0000313" key="1">
    <source>
        <dbReference type="EMBL" id="SEG52596.1"/>
    </source>
</evidence>
<dbReference type="Proteomes" id="UP000236731">
    <property type="component" value="Unassembled WGS sequence"/>
</dbReference>
<gene>
    <name evidence="1" type="ORF">SAMN05421877_1094</name>
</gene>
<dbReference type="AlphaFoldDB" id="A0A1H6AXT5"/>
<evidence type="ECO:0000313" key="2">
    <source>
        <dbReference type="Proteomes" id="UP000236731"/>
    </source>
</evidence>
<keyword evidence="2" id="KW-1185">Reference proteome</keyword>
<dbReference type="EMBL" id="FNUT01000009">
    <property type="protein sequence ID" value="SEG52596.1"/>
    <property type="molecule type" value="Genomic_DNA"/>
</dbReference>
<proteinExistence type="predicted"/>
<reference evidence="2" key="1">
    <citation type="submission" date="2016-10" db="EMBL/GenBank/DDBJ databases">
        <authorList>
            <person name="Varghese N."/>
            <person name="Submissions S."/>
        </authorList>
    </citation>
    <scope>NUCLEOTIDE SEQUENCE [LARGE SCALE GENOMIC DNA]</scope>
    <source>
        <strain evidence="2">DSM 22361</strain>
    </source>
</reference>
<accession>A0A1H6AXT5</accession>
<organism evidence="1 2">
    <name type="scientific">Sphingobacterium lactis</name>
    <dbReference type="NCBI Taxonomy" id="797291"/>
    <lineage>
        <taxon>Bacteria</taxon>
        <taxon>Pseudomonadati</taxon>
        <taxon>Bacteroidota</taxon>
        <taxon>Sphingobacteriia</taxon>
        <taxon>Sphingobacteriales</taxon>
        <taxon>Sphingobacteriaceae</taxon>
        <taxon>Sphingobacterium</taxon>
    </lineage>
</organism>
<protein>
    <submittedName>
        <fullName evidence="1">Uncharacterized protein</fullName>
    </submittedName>
</protein>